<accession>A0A8R1DG36</accession>
<reference evidence="7" key="2">
    <citation type="submission" date="2022-06" db="UniProtKB">
        <authorList>
            <consortium name="EnsemblMetazoa"/>
        </authorList>
    </citation>
    <scope>IDENTIFICATION</scope>
    <source>
        <strain evidence="7">DF5081</strain>
    </source>
</reference>
<dbReference type="PROSITE" id="PS51257">
    <property type="entry name" value="PROKAR_LIPOPROTEIN"/>
    <property type="match status" value="1"/>
</dbReference>
<dbReference type="GO" id="GO:0140359">
    <property type="term" value="F:ABC-type transporter activity"/>
    <property type="evidence" value="ECO:0007669"/>
    <property type="project" value="InterPro"/>
</dbReference>
<keyword evidence="1" id="KW-0813">Transport</keyword>
<sequence length="316" mass="35629">MTVLSKLQLLNSTVTCKNISPAFFGIFGCIAIAKIYMKSFQNARKGLSLSETVGSGSAKKSAKASLNSEFFTKLKKLLKILIPGPLSTEVFYMILIGFVLLGRTIADVYMITNATSVEASIIDRSPALFAISVFKYFLNLPAISLINALLKFSLSELKLRFRENLTKHLYKKYLEGFTYYQVSNLDTRIQNPDQLLTQDVEKFCDGIVELYSNVSKPILDVFLYVFKLGRALGWGGPGILFGYLMASMIVLTKLRKPIAKLTVEEQVLEGEYRYVNSRLIMNSEEIAFYQGNKPEEQALMGSFNNLVYHLRKTIMF</sequence>
<evidence type="ECO:0000256" key="2">
    <source>
        <dbReference type="ARBA" id="ARBA00022692"/>
    </source>
</evidence>
<dbReference type="Gene3D" id="1.20.1560.10">
    <property type="entry name" value="ABC transporter type 1, transmembrane domain"/>
    <property type="match status" value="1"/>
</dbReference>
<feature type="transmembrane region" description="Helical" evidence="5">
    <location>
        <begin position="231"/>
        <end position="251"/>
    </location>
</feature>
<dbReference type="GO" id="GO:0005324">
    <property type="term" value="F:long-chain fatty acid transmembrane transporter activity"/>
    <property type="evidence" value="ECO:0007669"/>
    <property type="project" value="TreeGrafter"/>
</dbReference>
<dbReference type="AlphaFoldDB" id="A0A8R1DG36"/>
<dbReference type="InterPro" id="IPR050835">
    <property type="entry name" value="ABC_transporter_sub-D"/>
</dbReference>
<dbReference type="InterPro" id="IPR011527">
    <property type="entry name" value="ABC1_TM_dom"/>
</dbReference>
<dbReference type="PANTHER" id="PTHR11384:SF62">
    <property type="entry name" value="ATP-BINDING CASSETTE SUB-FAMILY D MEMBER 3"/>
    <property type="match status" value="1"/>
</dbReference>
<dbReference type="GO" id="GO:0042760">
    <property type="term" value="P:very long-chain fatty acid catabolic process"/>
    <property type="evidence" value="ECO:0007669"/>
    <property type="project" value="TreeGrafter"/>
</dbReference>
<protein>
    <submittedName>
        <fullName evidence="7">ABC transmembrane type-1 domain-containing protein</fullName>
    </submittedName>
</protein>
<dbReference type="Pfam" id="PF06472">
    <property type="entry name" value="ABC_membrane_2"/>
    <property type="match status" value="1"/>
</dbReference>
<dbReference type="PANTHER" id="PTHR11384">
    <property type="entry name" value="ATP-BINDING CASSETTE, SUB-FAMILY D MEMBER"/>
    <property type="match status" value="1"/>
</dbReference>
<dbReference type="InterPro" id="IPR036640">
    <property type="entry name" value="ABC1_TM_sf"/>
</dbReference>
<reference evidence="8" key="1">
    <citation type="submission" date="2010-08" db="EMBL/GenBank/DDBJ databases">
        <authorList>
            <consortium name="Caenorhabditis japonica Sequencing Consortium"/>
            <person name="Wilson R.K."/>
        </authorList>
    </citation>
    <scope>NUCLEOTIDE SEQUENCE [LARGE SCALE GENOMIC DNA]</scope>
    <source>
        <strain evidence="8">DF5081</strain>
    </source>
</reference>
<dbReference type="GO" id="GO:0005524">
    <property type="term" value="F:ATP binding"/>
    <property type="evidence" value="ECO:0007669"/>
    <property type="project" value="InterPro"/>
</dbReference>
<feature type="transmembrane region" description="Helical" evidence="5">
    <location>
        <begin position="20"/>
        <end position="37"/>
    </location>
</feature>
<evidence type="ECO:0000256" key="4">
    <source>
        <dbReference type="ARBA" id="ARBA00023136"/>
    </source>
</evidence>
<keyword evidence="8" id="KW-1185">Reference proteome</keyword>
<evidence type="ECO:0000313" key="7">
    <source>
        <dbReference type="EnsemblMetazoa" id="CJA01470b.1"/>
    </source>
</evidence>
<name>A0A8R1DG36_CAEJA</name>
<feature type="domain" description="ABC transmembrane type-1" evidence="6">
    <location>
        <begin position="95"/>
        <end position="316"/>
    </location>
</feature>
<feature type="transmembrane region" description="Helical" evidence="5">
    <location>
        <begin position="80"/>
        <end position="106"/>
    </location>
</feature>
<dbReference type="Proteomes" id="UP000005237">
    <property type="component" value="Unassembled WGS sequence"/>
</dbReference>
<dbReference type="GO" id="GO:0005778">
    <property type="term" value="C:peroxisomal membrane"/>
    <property type="evidence" value="ECO:0007669"/>
    <property type="project" value="TreeGrafter"/>
</dbReference>
<dbReference type="GO" id="GO:0015910">
    <property type="term" value="P:long-chain fatty acid import into peroxisome"/>
    <property type="evidence" value="ECO:0007669"/>
    <property type="project" value="TreeGrafter"/>
</dbReference>
<dbReference type="PROSITE" id="PS50929">
    <property type="entry name" value="ABC_TM1F"/>
    <property type="match status" value="1"/>
</dbReference>
<dbReference type="SUPFAM" id="SSF90123">
    <property type="entry name" value="ABC transporter transmembrane region"/>
    <property type="match status" value="1"/>
</dbReference>
<evidence type="ECO:0000256" key="1">
    <source>
        <dbReference type="ARBA" id="ARBA00022448"/>
    </source>
</evidence>
<keyword evidence="3 5" id="KW-1133">Transmembrane helix</keyword>
<dbReference type="EnsemblMetazoa" id="CJA01470b.1">
    <property type="protein sequence ID" value="CJA01470b.1"/>
    <property type="gene ID" value="WBGene00120674"/>
</dbReference>
<evidence type="ECO:0000256" key="3">
    <source>
        <dbReference type="ARBA" id="ARBA00022989"/>
    </source>
</evidence>
<proteinExistence type="predicted"/>
<keyword evidence="2 5" id="KW-0812">Transmembrane</keyword>
<evidence type="ECO:0000256" key="5">
    <source>
        <dbReference type="SAM" id="Phobius"/>
    </source>
</evidence>
<dbReference type="GO" id="GO:0007031">
    <property type="term" value="P:peroxisome organization"/>
    <property type="evidence" value="ECO:0007669"/>
    <property type="project" value="TreeGrafter"/>
</dbReference>
<evidence type="ECO:0000259" key="6">
    <source>
        <dbReference type="PROSITE" id="PS50929"/>
    </source>
</evidence>
<dbReference type="GO" id="GO:0006635">
    <property type="term" value="P:fatty acid beta-oxidation"/>
    <property type="evidence" value="ECO:0007669"/>
    <property type="project" value="TreeGrafter"/>
</dbReference>
<evidence type="ECO:0000313" key="8">
    <source>
        <dbReference type="Proteomes" id="UP000005237"/>
    </source>
</evidence>
<feature type="transmembrane region" description="Helical" evidence="5">
    <location>
        <begin position="126"/>
        <end position="150"/>
    </location>
</feature>
<keyword evidence="4 5" id="KW-0472">Membrane</keyword>
<organism evidence="7 8">
    <name type="scientific">Caenorhabditis japonica</name>
    <dbReference type="NCBI Taxonomy" id="281687"/>
    <lineage>
        <taxon>Eukaryota</taxon>
        <taxon>Metazoa</taxon>
        <taxon>Ecdysozoa</taxon>
        <taxon>Nematoda</taxon>
        <taxon>Chromadorea</taxon>
        <taxon>Rhabditida</taxon>
        <taxon>Rhabditina</taxon>
        <taxon>Rhabditomorpha</taxon>
        <taxon>Rhabditoidea</taxon>
        <taxon>Rhabditidae</taxon>
        <taxon>Peloderinae</taxon>
        <taxon>Caenorhabditis</taxon>
    </lineage>
</organism>